<evidence type="ECO:0000313" key="4">
    <source>
        <dbReference type="EMBL" id="QDT66351.1"/>
    </source>
</evidence>
<dbReference type="GO" id="GO:0008173">
    <property type="term" value="F:RNA methyltransferase activity"/>
    <property type="evidence" value="ECO:0007669"/>
    <property type="project" value="InterPro"/>
</dbReference>
<dbReference type="GO" id="GO:0005829">
    <property type="term" value="C:cytosol"/>
    <property type="evidence" value="ECO:0007669"/>
    <property type="project" value="TreeGrafter"/>
</dbReference>
<dbReference type="InterPro" id="IPR029026">
    <property type="entry name" value="tRNA_m1G_MTases_N"/>
</dbReference>
<dbReference type="Pfam" id="PF00588">
    <property type="entry name" value="SpoU_methylase"/>
    <property type="match status" value="1"/>
</dbReference>
<organism evidence="4 5">
    <name type="scientific">Calycomorphotria hydatis</name>
    <dbReference type="NCBI Taxonomy" id="2528027"/>
    <lineage>
        <taxon>Bacteria</taxon>
        <taxon>Pseudomonadati</taxon>
        <taxon>Planctomycetota</taxon>
        <taxon>Planctomycetia</taxon>
        <taxon>Planctomycetales</taxon>
        <taxon>Planctomycetaceae</taxon>
        <taxon>Calycomorphotria</taxon>
    </lineage>
</organism>
<reference evidence="4 5" key="1">
    <citation type="submission" date="2019-02" db="EMBL/GenBank/DDBJ databases">
        <title>Deep-cultivation of Planctomycetes and their phenomic and genomic characterization uncovers novel biology.</title>
        <authorList>
            <person name="Wiegand S."/>
            <person name="Jogler M."/>
            <person name="Boedeker C."/>
            <person name="Pinto D."/>
            <person name="Vollmers J."/>
            <person name="Rivas-Marin E."/>
            <person name="Kohn T."/>
            <person name="Peeters S.H."/>
            <person name="Heuer A."/>
            <person name="Rast P."/>
            <person name="Oberbeckmann S."/>
            <person name="Bunk B."/>
            <person name="Jeske O."/>
            <person name="Meyerdierks A."/>
            <person name="Storesund J.E."/>
            <person name="Kallscheuer N."/>
            <person name="Luecker S."/>
            <person name="Lage O.M."/>
            <person name="Pohl T."/>
            <person name="Merkel B.J."/>
            <person name="Hornburger P."/>
            <person name="Mueller R.-W."/>
            <person name="Bruemmer F."/>
            <person name="Labrenz M."/>
            <person name="Spormann A.M."/>
            <person name="Op den Camp H."/>
            <person name="Overmann J."/>
            <person name="Amann R."/>
            <person name="Jetten M.S.M."/>
            <person name="Mascher T."/>
            <person name="Medema M.H."/>
            <person name="Devos D.P."/>
            <person name="Kaster A.-K."/>
            <person name="Ovreas L."/>
            <person name="Rohde M."/>
            <person name="Galperin M.Y."/>
            <person name="Jogler C."/>
        </authorList>
    </citation>
    <scope>NUCLEOTIDE SEQUENCE [LARGE SCALE GENOMIC DNA]</scope>
    <source>
        <strain evidence="4 5">V22</strain>
    </source>
</reference>
<dbReference type="Gene3D" id="3.40.1280.10">
    <property type="match status" value="1"/>
</dbReference>
<dbReference type="RefSeq" id="WP_231734071.1">
    <property type="nucleotide sequence ID" value="NZ_CP036316.1"/>
</dbReference>
<dbReference type="InterPro" id="IPR029028">
    <property type="entry name" value="Alpha/beta_knot_MTases"/>
</dbReference>
<dbReference type="InterPro" id="IPR001537">
    <property type="entry name" value="SpoU_MeTrfase"/>
</dbReference>
<dbReference type="GO" id="GO:0003723">
    <property type="term" value="F:RNA binding"/>
    <property type="evidence" value="ECO:0007669"/>
    <property type="project" value="InterPro"/>
</dbReference>
<evidence type="ECO:0000313" key="5">
    <source>
        <dbReference type="Proteomes" id="UP000319976"/>
    </source>
</evidence>
<dbReference type="PANTHER" id="PTHR46429:SF1">
    <property type="entry name" value="23S RRNA (GUANOSINE-2'-O-)-METHYLTRANSFERASE RLMB"/>
    <property type="match status" value="1"/>
</dbReference>
<proteinExistence type="predicted"/>
<dbReference type="GO" id="GO:0006396">
    <property type="term" value="P:RNA processing"/>
    <property type="evidence" value="ECO:0007669"/>
    <property type="project" value="InterPro"/>
</dbReference>
<feature type="domain" description="tRNA/rRNA methyltransferase SpoU type" evidence="3">
    <location>
        <begin position="122"/>
        <end position="259"/>
    </location>
</feature>
<accession>A0A517TDA6</accession>
<keyword evidence="1 4" id="KW-0489">Methyltransferase</keyword>
<dbReference type="PANTHER" id="PTHR46429">
    <property type="entry name" value="23S RRNA (GUANOSINE-2'-O-)-METHYLTRANSFERASE RLMB"/>
    <property type="match status" value="1"/>
</dbReference>
<keyword evidence="5" id="KW-1185">Reference proteome</keyword>
<dbReference type="SUPFAM" id="SSF75217">
    <property type="entry name" value="alpha/beta knot"/>
    <property type="match status" value="1"/>
</dbReference>
<dbReference type="KEGG" id="chya:V22_36170"/>
<dbReference type="GO" id="GO:0032259">
    <property type="term" value="P:methylation"/>
    <property type="evidence" value="ECO:0007669"/>
    <property type="project" value="UniProtKB-KW"/>
</dbReference>
<dbReference type="Proteomes" id="UP000319976">
    <property type="component" value="Chromosome"/>
</dbReference>
<evidence type="ECO:0000259" key="3">
    <source>
        <dbReference type="Pfam" id="PF00588"/>
    </source>
</evidence>
<dbReference type="EMBL" id="CP036316">
    <property type="protein sequence ID" value="QDT66351.1"/>
    <property type="molecule type" value="Genomic_DNA"/>
</dbReference>
<protein>
    <submittedName>
        <fullName evidence="4">23S rRNA (Guanosine-2'-O-)-methyltransferase RlmB</fullName>
        <ecNumber evidence="4">2.1.1.185</ecNumber>
    </submittedName>
</protein>
<dbReference type="AlphaFoldDB" id="A0A517TDA6"/>
<evidence type="ECO:0000256" key="1">
    <source>
        <dbReference type="ARBA" id="ARBA00022603"/>
    </source>
</evidence>
<dbReference type="EC" id="2.1.1.185" evidence="4"/>
<dbReference type="CDD" id="cd18103">
    <property type="entry name" value="SpoU-like_RlmB"/>
    <property type="match status" value="1"/>
</dbReference>
<keyword evidence="2 4" id="KW-0808">Transferase</keyword>
<sequence length="266" mass="29221">MPIDTATYTSRPSLMLKTLKMLTLRNPHSVLAALKSRPHDVTAIILRSAKPHGSWVEVADLARSERIAVRSESAERAPKKQHKNKEERVGVAEAMVKERTPIDHSRFFTSTKNTEANKYGLWLALDQVQDPHNVGAVFRTAGFFGVRGIVITRDRSAPLSATAYDTACGGVESVPFCQPPNLARSIKDAKEAGLWVLGTSEHAEQDVFDVPRDRDWLLVLGNEEKGLRRLTTEHCDTMCRLTPQGEVTSLNVSSAAAALVAVLSRG</sequence>
<gene>
    <name evidence="4" type="primary">rlmB</name>
    <name evidence="4" type="ORF">V22_36170</name>
</gene>
<name>A0A517TDA6_9PLAN</name>
<evidence type="ECO:0000256" key="2">
    <source>
        <dbReference type="ARBA" id="ARBA00022679"/>
    </source>
</evidence>
<dbReference type="InterPro" id="IPR004441">
    <property type="entry name" value="rRNA_MeTrfase_TrmH"/>
</dbReference>